<dbReference type="EMBL" id="REFR01000016">
    <property type="protein sequence ID" value="RMB01527.1"/>
    <property type="molecule type" value="Genomic_DNA"/>
</dbReference>
<feature type="binding site" evidence="5">
    <location>
        <position position="89"/>
    </location>
    <ligand>
        <name>S-adenosyl-L-methionine</name>
        <dbReference type="ChEBI" id="CHEBI:59789"/>
    </ligand>
</feature>
<dbReference type="FunCoup" id="A0A3M0BYK2">
    <property type="interactions" value="427"/>
</dbReference>
<feature type="binding site" evidence="5">
    <location>
        <position position="58"/>
    </location>
    <ligand>
        <name>S-adenosyl-L-methionine</name>
        <dbReference type="ChEBI" id="CHEBI:59789"/>
    </ligand>
</feature>
<evidence type="ECO:0000256" key="3">
    <source>
        <dbReference type="ARBA" id="ARBA00022688"/>
    </source>
</evidence>
<keyword evidence="4 5" id="KW-0949">S-adenosyl-L-methionine</keyword>
<comment type="pathway">
    <text evidence="5">Cofactor biosynthesis; ubiquinone biosynthesis.</text>
</comment>
<keyword evidence="3 5" id="KW-0831">Ubiquinone biosynthesis</keyword>
<name>A0A3M0BYK2_9PROT</name>
<accession>A0A3M0BYK2</accession>
<evidence type="ECO:0000256" key="4">
    <source>
        <dbReference type="ARBA" id="ARBA00022691"/>
    </source>
</evidence>
<evidence type="ECO:0000256" key="1">
    <source>
        <dbReference type="ARBA" id="ARBA00022603"/>
    </source>
</evidence>
<proteinExistence type="inferred from homology"/>
<dbReference type="Proteomes" id="UP000271227">
    <property type="component" value="Unassembled WGS sequence"/>
</dbReference>
<evidence type="ECO:0000256" key="6">
    <source>
        <dbReference type="SAM" id="MobiDB-lite"/>
    </source>
</evidence>
<comment type="caution">
    <text evidence="7">The sequence shown here is derived from an EMBL/GenBank/DDBJ whole genome shotgun (WGS) entry which is preliminary data.</text>
</comment>
<dbReference type="GO" id="GO:0102208">
    <property type="term" value="F:2-polyprenyl-6-hydroxyphenol methylase activity"/>
    <property type="evidence" value="ECO:0007669"/>
    <property type="project" value="UniProtKB-EC"/>
</dbReference>
<comment type="catalytic activity">
    <reaction evidence="5">
        <text>a 3-(all-trans-polyprenyl)benzene-1,2-diol + S-adenosyl-L-methionine = a 2-methoxy-6-(all-trans-polyprenyl)phenol + S-adenosyl-L-homocysteine + H(+)</text>
        <dbReference type="Rhea" id="RHEA:31411"/>
        <dbReference type="Rhea" id="RHEA-COMP:9550"/>
        <dbReference type="Rhea" id="RHEA-COMP:9551"/>
        <dbReference type="ChEBI" id="CHEBI:15378"/>
        <dbReference type="ChEBI" id="CHEBI:57856"/>
        <dbReference type="ChEBI" id="CHEBI:59789"/>
        <dbReference type="ChEBI" id="CHEBI:62729"/>
        <dbReference type="ChEBI" id="CHEBI:62731"/>
        <dbReference type="EC" id="2.1.1.222"/>
    </reaction>
</comment>
<dbReference type="Pfam" id="PF13489">
    <property type="entry name" value="Methyltransf_23"/>
    <property type="match status" value="1"/>
</dbReference>
<reference evidence="7 8" key="1">
    <citation type="submission" date="2018-10" db="EMBL/GenBank/DDBJ databases">
        <title>Genomic Encyclopedia of Archaeal and Bacterial Type Strains, Phase II (KMG-II): from individual species to whole genera.</title>
        <authorList>
            <person name="Goeker M."/>
        </authorList>
    </citation>
    <scope>NUCLEOTIDE SEQUENCE [LARGE SCALE GENOMIC DNA]</scope>
    <source>
        <strain evidence="7 8">DSM 25217</strain>
    </source>
</reference>
<organism evidence="7 8">
    <name type="scientific">Eilatimonas milleporae</name>
    <dbReference type="NCBI Taxonomy" id="911205"/>
    <lineage>
        <taxon>Bacteria</taxon>
        <taxon>Pseudomonadati</taxon>
        <taxon>Pseudomonadota</taxon>
        <taxon>Alphaproteobacteria</taxon>
        <taxon>Kordiimonadales</taxon>
        <taxon>Kordiimonadaceae</taxon>
        <taxon>Eilatimonas</taxon>
    </lineage>
</organism>
<feature type="binding site" evidence="5">
    <location>
        <position position="153"/>
    </location>
    <ligand>
        <name>S-adenosyl-L-methionine</name>
        <dbReference type="ChEBI" id="CHEBI:59789"/>
    </ligand>
</feature>
<keyword evidence="7" id="KW-0830">Ubiquinone</keyword>
<dbReference type="RefSeq" id="WP_121940342.1">
    <property type="nucleotide sequence ID" value="NZ_REFR01000016.1"/>
</dbReference>
<comment type="similarity">
    <text evidence="5">Belongs to the methyltransferase superfamily. UbiG/COQ3 family.</text>
</comment>
<dbReference type="PANTHER" id="PTHR43464:SF19">
    <property type="entry name" value="UBIQUINONE BIOSYNTHESIS O-METHYLTRANSFERASE, MITOCHONDRIAL"/>
    <property type="match status" value="1"/>
</dbReference>
<dbReference type="CDD" id="cd02440">
    <property type="entry name" value="AdoMet_MTases"/>
    <property type="match status" value="1"/>
</dbReference>
<dbReference type="InterPro" id="IPR010233">
    <property type="entry name" value="UbiG_MeTrfase"/>
</dbReference>
<dbReference type="GO" id="GO:0032259">
    <property type="term" value="P:methylation"/>
    <property type="evidence" value="ECO:0007669"/>
    <property type="project" value="UniProtKB-KW"/>
</dbReference>
<keyword evidence="2 5" id="KW-0808">Transferase</keyword>
<feature type="compositionally biased region" description="Basic and acidic residues" evidence="6">
    <location>
        <begin position="10"/>
        <end position="22"/>
    </location>
</feature>
<dbReference type="InParanoid" id="A0A3M0BYK2"/>
<dbReference type="UniPathway" id="UPA00232"/>
<evidence type="ECO:0000313" key="8">
    <source>
        <dbReference type="Proteomes" id="UP000271227"/>
    </source>
</evidence>
<dbReference type="InterPro" id="IPR029063">
    <property type="entry name" value="SAM-dependent_MTases_sf"/>
</dbReference>
<dbReference type="HAMAP" id="MF_00472">
    <property type="entry name" value="UbiG"/>
    <property type="match status" value="1"/>
</dbReference>
<dbReference type="AlphaFoldDB" id="A0A3M0BYK2"/>
<protein>
    <recommendedName>
        <fullName evidence="5">Ubiquinone biosynthesis O-methyltransferase</fullName>
    </recommendedName>
    <alternativeName>
        <fullName evidence="5">2-polyprenyl-6-hydroxyphenol methylase</fullName>
        <ecNumber evidence="5">2.1.1.222</ecNumber>
    </alternativeName>
    <alternativeName>
        <fullName evidence="5">3-demethylubiquinone 3-O-methyltransferase</fullName>
        <ecNumber evidence="5">2.1.1.64</ecNumber>
    </alternativeName>
</protein>
<feature type="region of interest" description="Disordered" evidence="6">
    <location>
        <begin position="1"/>
        <end position="25"/>
    </location>
</feature>
<dbReference type="EC" id="2.1.1.64" evidence="5"/>
<dbReference type="NCBIfam" id="TIGR01983">
    <property type="entry name" value="UbiG"/>
    <property type="match status" value="1"/>
</dbReference>
<dbReference type="GO" id="GO:0010420">
    <property type="term" value="F:polyprenyldihydroxybenzoate methyltransferase activity"/>
    <property type="evidence" value="ECO:0007669"/>
    <property type="project" value="InterPro"/>
</dbReference>
<keyword evidence="1 5" id="KW-0489">Methyltransferase</keyword>
<gene>
    <name evidence="5" type="primary">ubiG</name>
    <name evidence="7" type="ORF">BXY39_3714</name>
</gene>
<dbReference type="PANTHER" id="PTHR43464">
    <property type="entry name" value="METHYLTRANSFERASE"/>
    <property type="match status" value="1"/>
</dbReference>
<comment type="function">
    <text evidence="5">O-methyltransferase that catalyzes the 2 O-methylation steps in the ubiquinone biosynthetic pathway.</text>
</comment>
<sequence length="272" mass="29614">MTSDSGTHSSRTDHTPAGREGKISTVDADEIANFEKMADHWWDPNGPFKPLHQLNPTRLAFIREALDSHFTLNPAAAQPLQGLRLLDIGCGGGLVSEPMARLGASVTGVDASEKNIGTASVHAERSGLTIDYRATTAESLAENGEHFDIVINLEVVEHVADVTAYLKACRQLIKPDGIMLVSTLNRTAKSFAMAIVGAEYVMRWLPRGTHDWTKFITPAELSDHLEQAGFDTASPQGFIFNPLTWRWALSSRDTAVNYAIAATPRSMDNTGQ</sequence>
<keyword evidence="8" id="KW-1185">Reference proteome</keyword>
<comment type="catalytic activity">
    <reaction evidence="5">
        <text>a 3-demethylubiquinol + S-adenosyl-L-methionine = a ubiquinol + S-adenosyl-L-homocysteine + H(+)</text>
        <dbReference type="Rhea" id="RHEA:44380"/>
        <dbReference type="Rhea" id="RHEA-COMP:9566"/>
        <dbReference type="Rhea" id="RHEA-COMP:10914"/>
        <dbReference type="ChEBI" id="CHEBI:15378"/>
        <dbReference type="ChEBI" id="CHEBI:17976"/>
        <dbReference type="ChEBI" id="CHEBI:57856"/>
        <dbReference type="ChEBI" id="CHEBI:59789"/>
        <dbReference type="ChEBI" id="CHEBI:84422"/>
        <dbReference type="EC" id="2.1.1.64"/>
    </reaction>
</comment>
<feature type="binding site" evidence="5">
    <location>
        <position position="110"/>
    </location>
    <ligand>
        <name>S-adenosyl-L-methionine</name>
        <dbReference type="ChEBI" id="CHEBI:59789"/>
    </ligand>
</feature>
<dbReference type="GO" id="GO:0061542">
    <property type="term" value="F:3-demethylubiquinol 3-O-methyltransferase activity"/>
    <property type="evidence" value="ECO:0007669"/>
    <property type="project" value="UniProtKB-UniRule"/>
</dbReference>
<dbReference type="SUPFAM" id="SSF53335">
    <property type="entry name" value="S-adenosyl-L-methionine-dependent methyltransferases"/>
    <property type="match status" value="1"/>
</dbReference>
<dbReference type="Gene3D" id="3.40.50.150">
    <property type="entry name" value="Vaccinia Virus protein VP39"/>
    <property type="match status" value="1"/>
</dbReference>
<evidence type="ECO:0000313" key="7">
    <source>
        <dbReference type="EMBL" id="RMB01527.1"/>
    </source>
</evidence>
<dbReference type="OrthoDB" id="9801538at2"/>
<evidence type="ECO:0000256" key="5">
    <source>
        <dbReference type="HAMAP-Rule" id="MF_00472"/>
    </source>
</evidence>
<evidence type="ECO:0000256" key="2">
    <source>
        <dbReference type="ARBA" id="ARBA00022679"/>
    </source>
</evidence>
<dbReference type="EC" id="2.1.1.222" evidence="5"/>